<dbReference type="AlphaFoldDB" id="A0AA50KRS9"/>
<dbReference type="KEGG" id="ope:PU634_05865"/>
<evidence type="ECO:0000313" key="3">
    <source>
        <dbReference type="EMBL" id="WMC11892.1"/>
    </source>
</evidence>
<accession>A0AA50KRS9</accession>
<sequence>MMRLLLSGYASKQKGLAAVEATIVLPLMLLLMLAIGEFGRALYQYATLTQALRGGALSMDRMGTYVDNPTTRAEKENTVKNIIVYGNAAGSGNPVLQGLSKSNVTFSGIYELPVDSGNYYSDISISYSWQPIFGNEFNTFVAGSMSLDFPLNTSMTVRVK</sequence>
<evidence type="ECO:0000259" key="2">
    <source>
        <dbReference type="Pfam" id="PF07811"/>
    </source>
</evidence>
<feature type="transmembrane region" description="Helical" evidence="1">
    <location>
        <begin position="15"/>
        <end position="35"/>
    </location>
</feature>
<keyword evidence="1" id="KW-0472">Membrane</keyword>
<dbReference type="EMBL" id="CP118224">
    <property type="protein sequence ID" value="WMC11892.1"/>
    <property type="molecule type" value="Genomic_DNA"/>
</dbReference>
<gene>
    <name evidence="3" type="ORF">PU634_05865</name>
</gene>
<protein>
    <submittedName>
        <fullName evidence="3">Pilus assembly protein</fullName>
    </submittedName>
</protein>
<reference evidence="3 4" key="1">
    <citation type="submission" date="2023-02" db="EMBL/GenBank/DDBJ databases">
        <title>Complete genome sequence of a novel bacterium Oceanimonas sp. NTOU-MSR1 isolated from marine coast sediment.</title>
        <authorList>
            <person name="Yang H.-T."/>
            <person name="Chen Y.-L."/>
            <person name="Ho Y.-N."/>
        </authorList>
    </citation>
    <scope>NUCLEOTIDE SEQUENCE [LARGE SCALE GENOMIC DNA]</scope>
    <source>
        <strain evidence="3 4">NTOU-MSR1</strain>
    </source>
</reference>
<dbReference type="Proteomes" id="UP001223802">
    <property type="component" value="Chromosome"/>
</dbReference>
<feature type="domain" description="TadE-like" evidence="2">
    <location>
        <begin position="15"/>
        <end position="56"/>
    </location>
</feature>
<evidence type="ECO:0000256" key="1">
    <source>
        <dbReference type="SAM" id="Phobius"/>
    </source>
</evidence>
<dbReference type="InterPro" id="IPR012495">
    <property type="entry name" value="TadE-like_dom"/>
</dbReference>
<dbReference type="Pfam" id="PF07811">
    <property type="entry name" value="TadE"/>
    <property type="match status" value="1"/>
</dbReference>
<keyword evidence="1" id="KW-1133">Transmembrane helix</keyword>
<dbReference type="RefSeq" id="WP_306763129.1">
    <property type="nucleotide sequence ID" value="NZ_CP118224.1"/>
</dbReference>
<keyword evidence="1" id="KW-0812">Transmembrane</keyword>
<proteinExistence type="predicted"/>
<name>A0AA50KRS9_9GAMM</name>
<evidence type="ECO:0000313" key="4">
    <source>
        <dbReference type="Proteomes" id="UP001223802"/>
    </source>
</evidence>
<keyword evidence="4" id="KW-1185">Reference proteome</keyword>
<organism evidence="3 4">
    <name type="scientific">Oceanimonas pelagia</name>
    <dbReference type="NCBI Taxonomy" id="3028314"/>
    <lineage>
        <taxon>Bacteria</taxon>
        <taxon>Pseudomonadati</taxon>
        <taxon>Pseudomonadota</taxon>
        <taxon>Gammaproteobacteria</taxon>
        <taxon>Aeromonadales</taxon>
        <taxon>Aeromonadaceae</taxon>
        <taxon>Oceanimonas</taxon>
    </lineage>
</organism>